<dbReference type="SUPFAM" id="SSF63829">
    <property type="entry name" value="Calcium-dependent phosphotriesterase"/>
    <property type="match status" value="1"/>
</dbReference>
<keyword evidence="4" id="KW-1185">Reference proteome</keyword>
<dbReference type="PANTHER" id="PTHR10907:SF47">
    <property type="entry name" value="REGUCALCIN"/>
    <property type="match status" value="1"/>
</dbReference>
<proteinExistence type="inferred from homology"/>
<sequence>MKTTKINEAQLLLDSQCTLGEGPIWDAKTQTLYWVDIEGKQLHNYNPEKEGHRFWELPSMAGAAVFKEDGNLLLALEEGLTTFDVLSGNITSHEVLKNTNQKMRYNDGKVGPNGHFYIGSMHKEFDPGSGNLYRVSSNWETDIQVPNTTISNGMAWTKDQKTFYFSDTEDYRMYRFDFDRTSGQLHNRSIAFEVPKEMGGADGMCIDEEDMLWIAHWRGNCIRRWNPKNGAVLEKIEVDAPQVTSCCFGGKKLDTLFITTARSGMTEEELHKYPKSGGLFKYRPKVKGTPTNLFKPE</sequence>
<dbReference type="Proteomes" id="UP001595814">
    <property type="component" value="Unassembled WGS sequence"/>
</dbReference>
<evidence type="ECO:0000256" key="1">
    <source>
        <dbReference type="ARBA" id="ARBA00008853"/>
    </source>
</evidence>
<dbReference type="Gene3D" id="2.120.10.30">
    <property type="entry name" value="TolB, C-terminal domain"/>
    <property type="match status" value="1"/>
</dbReference>
<evidence type="ECO:0000259" key="2">
    <source>
        <dbReference type="Pfam" id="PF08450"/>
    </source>
</evidence>
<dbReference type="RefSeq" id="WP_192460603.1">
    <property type="nucleotide sequence ID" value="NZ_JACYFJ010000001.1"/>
</dbReference>
<comment type="caution">
    <text evidence="3">The sequence shown here is derived from an EMBL/GenBank/DDBJ whole genome shotgun (WGS) entry which is preliminary data.</text>
</comment>
<evidence type="ECO:0000313" key="3">
    <source>
        <dbReference type="EMBL" id="MFC4095749.1"/>
    </source>
</evidence>
<name>A0ABV8JSI9_9FLAO</name>
<dbReference type="EMBL" id="JBHSAW010000004">
    <property type="protein sequence ID" value="MFC4095749.1"/>
    <property type="molecule type" value="Genomic_DNA"/>
</dbReference>
<dbReference type="InterPro" id="IPR005511">
    <property type="entry name" value="SMP-30"/>
</dbReference>
<dbReference type="InterPro" id="IPR013658">
    <property type="entry name" value="SGL"/>
</dbReference>
<accession>A0ABV8JSI9</accession>
<dbReference type="InterPro" id="IPR011042">
    <property type="entry name" value="6-blade_b-propeller_TolB-like"/>
</dbReference>
<dbReference type="PRINTS" id="PR01790">
    <property type="entry name" value="SMP30FAMILY"/>
</dbReference>
<comment type="similarity">
    <text evidence="1">Belongs to the SMP-30/CGR1 family.</text>
</comment>
<reference evidence="4" key="1">
    <citation type="journal article" date="2019" name="Int. J. Syst. Evol. Microbiol.">
        <title>The Global Catalogue of Microorganisms (GCM) 10K type strain sequencing project: providing services to taxonomists for standard genome sequencing and annotation.</title>
        <authorList>
            <consortium name="The Broad Institute Genomics Platform"/>
            <consortium name="The Broad Institute Genome Sequencing Center for Infectious Disease"/>
            <person name="Wu L."/>
            <person name="Ma J."/>
        </authorList>
    </citation>
    <scope>NUCLEOTIDE SEQUENCE [LARGE SCALE GENOMIC DNA]</scope>
    <source>
        <strain evidence="4">CECT 7477</strain>
    </source>
</reference>
<evidence type="ECO:0000313" key="4">
    <source>
        <dbReference type="Proteomes" id="UP001595814"/>
    </source>
</evidence>
<organism evidence="3 4">
    <name type="scientific">Euzebyella saccharophila</name>
    <dbReference type="NCBI Taxonomy" id="679664"/>
    <lineage>
        <taxon>Bacteria</taxon>
        <taxon>Pseudomonadati</taxon>
        <taxon>Bacteroidota</taxon>
        <taxon>Flavobacteriia</taxon>
        <taxon>Flavobacteriales</taxon>
        <taxon>Flavobacteriaceae</taxon>
        <taxon>Euzebyella</taxon>
    </lineage>
</organism>
<protein>
    <submittedName>
        <fullName evidence="3">SMP-30/gluconolactonase/LRE family protein</fullName>
    </submittedName>
</protein>
<feature type="domain" description="SMP-30/Gluconolactonase/LRE-like region" evidence="2">
    <location>
        <begin position="19"/>
        <end position="262"/>
    </location>
</feature>
<dbReference type="Pfam" id="PF08450">
    <property type="entry name" value="SGL"/>
    <property type="match status" value="1"/>
</dbReference>
<dbReference type="PANTHER" id="PTHR10907">
    <property type="entry name" value="REGUCALCIN"/>
    <property type="match status" value="1"/>
</dbReference>
<gene>
    <name evidence="3" type="ORF">ACFOUT_07670</name>
</gene>